<accession>A0A418Y4P7</accession>
<evidence type="ECO:0000256" key="1">
    <source>
        <dbReference type="ARBA" id="ARBA00004651"/>
    </source>
</evidence>
<dbReference type="Pfam" id="PF03471">
    <property type="entry name" value="CorC_HlyC"/>
    <property type="match status" value="1"/>
</dbReference>
<feature type="domain" description="CBS" evidence="11">
    <location>
        <begin position="279"/>
        <end position="336"/>
    </location>
</feature>
<keyword evidence="5 9" id="KW-1133">Transmembrane helix</keyword>
<dbReference type="InterPro" id="IPR016169">
    <property type="entry name" value="FAD-bd_PCMH_sub2"/>
</dbReference>
<dbReference type="PANTHER" id="PTHR43099">
    <property type="entry name" value="UPF0053 PROTEIN YRKA"/>
    <property type="match status" value="1"/>
</dbReference>
<keyword evidence="3 9" id="KW-0812">Transmembrane</keyword>
<proteinExistence type="predicted"/>
<dbReference type="PROSITE" id="PS51371">
    <property type="entry name" value="CBS"/>
    <property type="match status" value="2"/>
</dbReference>
<evidence type="ECO:0000256" key="9">
    <source>
        <dbReference type="PROSITE-ProRule" id="PRU01193"/>
    </source>
</evidence>
<evidence type="ECO:0000256" key="8">
    <source>
        <dbReference type="PROSITE-ProRule" id="PRU00703"/>
    </source>
</evidence>
<dbReference type="SMART" id="SM01091">
    <property type="entry name" value="CorC_HlyC"/>
    <property type="match status" value="1"/>
</dbReference>
<protein>
    <submittedName>
        <fullName evidence="13">HlyC/CorC family transporter</fullName>
    </submittedName>
</protein>
<dbReference type="InterPro" id="IPR000644">
    <property type="entry name" value="CBS_dom"/>
</dbReference>
<keyword evidence="6 8" id="KW-0129">CBS domain</keyword>
<evidence type="ECO:0000256" key="2">
    <source>
        <dbReference type="ARBA" id="ARBA00022475"/>
    </source>
</evidence>
<dbReference type="EMBL" id="QYUP01000074">
    <property type="protein sequence ID" value="RJG20990.1"/>
    <property type="molecule type" value="Genomic_DNA"/>
</dbReference>
<feature type="transmembrane region" description="Helical" evidence="10">
    <location>
        <begin position="140"/>
        <end position="161"/>
    </location>
</feature>
<dbReference type="InterPro" id="IPR051676">
    <property type="entry name" value="UPF0053_domain"/>
</dbReference>
<dbReference type="GO" id="GO:0050660">
    <property type="term" value="F:flavin adenine dinucleotide binding"/>
    <property type="evidence" value="ECO:0007669"/>
    <property type="project" value="InterPro"/>
</dbReference>
<dbReference type="Pfam" id="PF01595">
    <property type="entry name" value="CNNM"/>
    <property type="match status" value="1"/>
</dbReference>
<evidence type="ECO:0000256" key="3">
    <source>
        <dbReference type="ARBA" id="ARBA00022692"/>
    </source>
</evidence>
<dbReference type="Proteomes" id="UP000284006">
    <property type="component" value="Unassembled WGS sequence"/>
</dbReference>
<dbReference type="Gene3D" id="3.10.580.10">
    <property type="entry name" value="CBS-domain"/>
    <property type="match status" value="1"/>
</dbReference>
<keyword evidence="4" id="KW-0677">Repeat</keyword>
<evidence type="ECO:0000259" key="11">
    <source>
        <dbReference type="PROSITE" id="PS51371"/>
    </source>
</evidence>
<evidence type="ECO:0000313" key="14">
    <source>
        <dbReference type="Proteomes" id="UP000284006"/>
    </source>
</evidence>
<dbReference type="SUPFAM" id="SSF54631">
    <property type="entry name" value="CBS-domain pair"/>
    <property type="match status" value="1"/>
</dbReference>
<dbReference type="SUPFAM" id="SSF56176">
    <property type="entry name" value="FAD-binding/transporter-associated domain-like"/>
    <property type="match status" value="1"/>
</dbReference>
<evidence type="ECO:0000256" key="6">
    <source>
        <dbReference type="ARBA" id="ARBA00023122"/>
    </source>
</evidence>
<dbReference type="InterPro" id="IPR044751">
    <property type="entry name" value="Ion_transp-like_CBS"/>
</dbReference>
<evidence type="ECO:0000259" key="12">
    <source>
        <dbReference type="PROSITE" id="PS51846"/>
    </source>
</evidence>
<keyword evidence="14" id="KW-1185">Reference proteome</keyword>
<dbReference type="PANTHER" id="PTHR43099:SF5">
    <property type="entry name" value="HLYC_CORC FAMILY TRANSPORTER"/>
    <property type="match status" value="1"/>
</dbReference>
<keyword evidence="2" id="KW-1003">Cell membrane</keyword>
<dbReference type="SMART" id="SM00116">
    <property type="entry name" value="CBS"/>
    <property type="match status" value="2"/>
</dbReference>
<dbReference type="AlphaFoldDB" id="A0A418Y4P7"/>
<dbReference type="InterPro" id="IPR002550">
    <property type="entry name" value="CNNM"/>
</dbReference>
<dbReference type="OrthoDB" id="9797674at2"/>
<dbReference type="GO" id="GO:0005886">
    <property type="term" value="C:plasma membrane"/>
    <property type="evidence" value="ECO:0007669"/>
    <property type="project" value="UniProtKB-SubCell"/>
</dbReference>
<evidence type="ECO:0000256" key="7">
    <source>
        <dbReference type="ARBA" id="ARBA00023136"/>
    </source>
</evidence>
<comment type="subcellular location">
    <subcellularLocation>
        <location evidence="1">Cell membrane</location>
        <topology evidence="1">Multi-pass membrane protein</topology>
    </subcellularLocation>
</comment>
<name>A0A418Y4P7_9BURK</name>
<feature type="domain" description="CNNM transmembrane" evidence="12">
    <location>
        <begin position="1"/>
        <end position="196"/>
    </location>
</feature>
<dbReference type="InterPro" id="IPR005170">
    <property type="entry name" value="Transptr-assoc_dom"/>
</dbReference>
<evidence type="ECO:0000256" key="10">
    <source>
        <dbReference type="SAM" id="Phobius"/>
    </source>
</evidence>
<feature type="domain" description="CBS" evidence="11">
    <location>
        <begin position="215"/>
        <end position="276"/>
    </location>
</feature>
<keyword evidence="7 9" id="KW-0472">Membrane</keyword>
<dbReference type="InterPro" id="IPR036318">
    <property type="entry name" value="FAD-bd_PCMH-like_sf"/>
</dbReference>
<evidence type="ECO:0000256" key="5">
    <source>
        <dbReference type="ARBA" id="ARBA00022989"/>
    </source>
</evidence>
<dbReference type="PROSITE" id="PS51846">
    <property type="entry name" value="CNNM"/>
    <property type="match status" value="1"/>
</dbReference>
<dbReference type="RefSeq" id="WP_119810198.1">
    <property type="nucleotide sequence ID" value="NZ_QYUP01000074.1"/>
</dbReference>
<dbReference type="InterPro" id="IPR046342">
    <property type="entry name" value="CBS_dom_sf"/>
</dbReference>
<dbReference type="Gene3D" id="3.30.465.10">
    <property type="match status" value="1"/>
</dbReference>
<evidence type="ECO:0000256" key="4">
    <source>
        <dbReference type="ARBA" id="ARBA00022737"/>
    </source>
</evidence>
<gene>
    <name evidence="13" type="ORF">D3872_07525</name>
</gene>
<dbReference type="Pfam" id="PF00571">
    <property type="entry name" value="CBS"/>
    <property type="match status" value="1"/>
</dbReference>
<dbReference type="CDD" id="cd04590">
    <property type="entry name" value="CBS_pair_CorC_HlyC_assoc"/>
    <property type="match status" value="1"/>
</dbReference>
<sequence>MEIAILFGLILLNGAFAMSEIALVTARKARLTRLADAGDRGASAALELGDDPNKFMSTVQIGITSIGVLNGIVGEATLARPFALWLQSLGMPAGPSEYAATGLVVVTITYFSIVIGELVPKRLAQINPEPLARMVSRPMMVLAMIAKPFVILLSQSTQLALRLLGVKESGSRAMTEEELHLMLEEGSDTGIIEQHEHQMVRNVFRLDERAISSFMVPRGEVVCFDANHDMETNMQRFHANPHSRFPVLRGGWNEVLGVASARQMLARCLRGEAPDLVDGLQAPIFVPESLTGMELLDQFKDSGAQLVFIVDEYGEVQGIVTLQDVMESITGEFKPLRAEDSWAVQREDGSWLLDGLIPVPELKDCLDIDAVPEEKRGRYHTLSGMLMLLLGDLPRTGDHCNWSGWRFEIVDLDGLRIDKVLASRLTGSD</sequence>
<feature type="transmembrane region" description="Helical" evidence="10">
    <location>
        <begin position="98"/>
        <end position="119"/>
    </location>
</feature>
<organism evidence="13 14">
    <name type="scientific">Massilia cavernae</name>
    <dbReference type="NCBI Taxonomy" id="2320864"/>
    <lineage>
        <taxon>Bacteria</taxon>
        <taxon>Pseudomonadati</taxon>
        <taxon>Pseudomonadota</taxon>
        <taxon>Betaproteobacteria</taxon>
        <taxon>Burkholderiales</taxon>
        <taxon>Oxalobacteraceae</taxon>
        <taxon>Telluria group</taxon>
        <taxon>Massilia</taxon>
    </lineage>
</organism>
<reference evidence="13 14" key="1">
    <citation type="submission" date="2018-09" db="EMBL/GenBank/DDBJ databases">
        <authorList>
            <person name="Zhu H."/>
        </authorList>
    </citation>
    <scope>NUCLEOTIDE SEQUENCE [LARGE SCALE GENOMIC DNA]</scope>
    <source>
        <strain evidence="13 14">K1S02-61</strain>
    </source>
</reference>
<comment type="caution">
    <text evidence="13">The sequence shown here is derived from an EMBL/GenBank/DDBJ whole genome shotgun (WGS) entry which is preliminary data.</text>
</comment>
<evidence type="ECO:0000313" key="13">
    <source>
        <dbReference type="EMBL" id="RJG20990.1"/>
    </source>
</evidence>